<name>A0A1U7HDB3_9CYAN</name>
<keyword evidence="2" id="KW-1185">Reference proteome</keyword>
<dbReference type="Proteomes" id="UP000186868">
    <property type="component" value="Unassembled WGS sequence"/>
</dbReference>
<dbReference type="STRING" id="1921803.NIES593_15245"/>
<evidence type="ECO:0000313" key="2">
    <source>
        <dbReference type="Proteomes" id="UP000186868"/>
    </source>
</evidence>
<dbReference type="EMBL" id="MRCB01000019">
    <property type="protein sequence ID" value="OKH21570.1"/>
    <property type="molecule type" value="Genomic_DNA"/>
</dbReference>
<dbReference type="AlphaFoldDB" id="A0A1U7HDB3"/>
<proteinExistence type="predicted"/>
<accession>A0A1U7HDB3</accession>
<protein>
    <submittedName>
        <fullName evidence="1">Uncharacterized protein</fullName>
    </submittedName>
</protein>
<evidence type="ECO:0000313" key="1">
    <source>
        <dbReference type="EMBL" id="OKH21570.1"/>
    </source>
</evidence>
<organism evidence="1 2">
    <name type="scientific">Hydrococcus rivularis NIES-593</name>
    <dbReference type="NCBI Taxonomy" id="1921803"/>
    <lineage>
        <taxon>Bacteria</taxon>
        <taxon>Bacillati</taxon>
        <taxon>Cyanobacteriota</taxon>
        <taxon>Cyanophyceae</taxon>
        <taxon>Pleurocapsales</taxon>
        <taxon>Hydrococcaceae</taxon>
        <taxon>Hydrococcus</taxon>
    </lineage>
</organism>
<gene>
    <name evidence="1" type="ORF">NIES593_15245</name>
</gene>
<dbReference type="OrthoDB" id="574731at2"/>
<sequence length="277" mass="31507">MTKLPLPEPPQNSEQFLHELANYYRALLDYHQRSATLAASRLAHVETLLNLGQPTLEQQATLELGLDNVIKTTVKRQESPISVQLPSLEQPGAISIGSFLPNLEDLEELLKTNRGKMLHLDYIVRILCGRLADKELHSVKQVVKQLLERGASQGRWMAVPDSPDCWTIDLSEFPELASLPTKRRSRKRGVSRLPGNEKLDRYKNLTEAIKTCLEENMPKAMSINDILDWFYPQGLPQENKKRARQAIRDVVIKKCGQVGCWKRFAVGLYMPYPAEPK</sequence>
<dbReference type="RefSeq" id="WP_073600397.1">
    <property type="nucleotide sequence ID" value="NZ_MRCB01000019.1"/>
</dbReference>
<reference evidence="1 2" key="1">
    <citation type="submission" date="2016-11" db="EMBL/GenBank/DDBJ databases">
        <title>Draft Genome Sequences of Nine Cyanobacterial Strains from Diverse Habitats.</title>
        <authorList>
            <person name="Zhu T."/>
            <person name="Hou S."/>
            <person name="Lu X."/>
            <person name="Hess W.R."/>
        </authorList>
    </citation>
    <scope>NUCLEOTIDE SEQUENCE [LARGE SCALE GENOMIC DNA]</scope>
    <source>
        <strain evidence="1 2">NIES-593</strain>
    </source>
</reference>
<comment type="caution">
    <text evidence="1">The sequence shown here is derived from an EMBL/GenBank/DDBJ whole genome shotgun (WGS) entry which is preliminary data.</text>
</comment>